<evidence type="ECO:0000313" key="3">
    <source>
        <dbReference type="Proteomes" id="UP000289738"/>
    </source>
</evidence>
<feature type="region of interest" description="Disordered" evidence="1">
    <location>
        <begin position="73"/>
        <end position="96"/>
    </location>
</feature>
<gene>
    <name evidence="2" type="ORF">Ahy_B01g055588</name>
</gene>
<name>A0A445AWK9_ARAHY</name>
<organism evidence="2 3">
    <name type="scientific">Arachis hypogaea</name>
    <name type="common">Peanut</name>
    <dbReference type="NCBI Taxonomy" id="3818"/>
    <lineage>
        <taxon>Eukaryota</taxon>
        <taxon>Viridiplantae</taxon>
        <taxon>Streptophyta</taxon>
        <taxon>Embryophyta</taxon>
        <taxon>Tracheophyta</taxon>
        <taxon>Spermatophyta</taxon>
        <taxon>Magnoliopsida</taxon>
        <taxon>eudicotyledons</taxon>
        <taxon>Gunneridae</taxon>
        <taxon>Pentapetalae</taxon>
        <taxon>rosids</taxon>
        <taxon>fabids</taxon>
        <taxon>Fabales</taxon>
        <taxon>Fabaceae</taxon>
        <taxon>Papilionoideae</taxon>
        <taxon>50 kb inversion clade</taxon>
        <taxon>dalbergioids sensu lato</taxon>
        <taxon>Dalbergieae</taxon>
        <taxon>Pterocarpus clade</taxon>
        <taxon>Arachis</taxon>
    </lineage>
</organism>
<keyword evidence="3" id="KW-1185">Reference proteome</keyword>
<reference evidence="2 3" key="1">
    <citation type="submission" date="2019-01" db="EMBL/GenBank/DDBJ databases">
        <title>Sequencing of cultivated peanut Arachis hypogaea provides insights into genome evolution and oil improvement.</title>
        <authorList>
            <person name="Chen X."/>
        </authorList>
    </citation>
    <scope>NUCLEOTIDE SEQUENCE [LARGE SCALE GENOMIC DNA]</scope>
    <source>
        <strain evidence="3">cv. Fuhuasheng</strain>
        <tissue evidence="2">Leaves</tissue>
    </source>
</reference>
<dbReference type="AlphaFoldDB" id="A0A445AWK9"/>
<dbReference type="Proteomes" id="UP000289738">
    <property type="component" value="Chromosome B01"/>
</dbReference>
<dbReference type="EMBL" id="SDMP01000011">
    <property type="protein sequence ID" value="RYR30819.1"/>
    <property type="molecule type" value="Genomic_DNA"/>
</dbReference>
<evidence type="ECO:0000256" key="1">
    <source>
        <dbReference type="SAM" id="MobiDB-lite"/>
    </source>
</evidence>
<evidence type="ECO:0000313" key="2">
    <source>
        <dbReference type="EMBL" id="RYR30819.1"/>
    </source>
</evidence>
<accession>A0A445AWK9</accession>
<protein>
    <submittedName>
        <fullName evidence="2">Uncharacterized protein</fullName>
    </submittedName>
</protein>
<comment type="caution">
    <text evidence="2">The sequence shown here is derived from an EMBL/GenBank/DDBJ whole genome shotgun (WGS) entry which is preliminary data.</text>
</comment>
<proteinExistence type="predicted"/>
<sequence length="131" mass="14197">MTLKTRAFSADPNLIRPTARVILRVVEEDVVACEDSVDLAVAEMWERTASRRQRVRAQSFNLGVESESAKVMDGNEAREACAEGGIGGSEEAEEKGPTATIFITHGSGSDTGWLFQKICILGHGRSDSERA</sequence>